<dbReference type="InterPro" id="IPR000742">
    <property type="entry name" value="EGF"/>
</dbReference>
<dbReference type="PROSITE" id="PS50026">
    <property type="entry name" value="EGF_3"/>
    <property type="match status" value="1"/>
</dbReference>
<protein>
    <recommendedName>
        <fullName evidence="7">EGF-like domain-containing protein</fullName>
    </recommendedName>
</protein>
<evidence type="ECO:0000259" key="3">
    <source>
        <dbReference type="PROSITE" id="PS50026"/>
    </source>
</evidence>
<feature type="domain" description="Apple" evidence="4">
    <location>
        <begin position="28"/>
        <end position="105"/>
    </location>
</feature>
<evidence type="ECO:0000256" key="2">
    <source>
        <dbReference type="SAM" id="SignalP"/>
    </source>
</evidence>
<comment type="caution">
    <text evidence="1">Lacks conserved residue(s) required for the propagation of feature annotation.</text>
</comment>
<dbReference type="AlphaFoldDB" id="A0AAU9WMF5"/>
<gene>
    <name evidence="5" type="ORF">PMEA_00008129</name>
</gene>
<comment type="caution">
    <text evidence="5">The sequence shown here is derived from an EMBL/GenBank/DDBJ whole genome shotgun (WGS) entry which is preliminary data.</text>
</comment>
<feature type="domain" description="EGF-like" evidence="3">
    <location>
        <begin position="158"/>
        <end position="195"/>
    </location>
</feature>
<evidence type="ECO:0000259" key="4">
    <source>
        <dbReference type="PROSITE" id="PS50948"/>
    </source>
</evidence>
<dbReference type="SMART" id="SM00181">
    <property type="entry name" value="EGF"/>
    <property type="match status" value="1"/>
</dbReference>
<dbReference type="Gene3D" id="3.30.750.130">
    <property type="match status" value="1"/>
</dbReference>
<evidence type="ECO:0000313" key="5">
    <source>
        <dbReference type="EMBL" id="CAH3119221.1"/>
    </source>
</evidence>
<feature type="signal peptide" evidence="2">
    <location>
        <begin position="1"/>
        <end position="25"/>
    </location>
</feature>
<keyword evidence="2" id="KW-0732">Signal</keyword>
<dbReference type="SUPFAM" id="SSF57196">
    <property type="entry name" value="EGF/Laminin"/>
    <property type="match status" value="1"/>
</dbReference>
<keyword evidence="1" id="KW-0245">EGF-like domain</keyword>
<accession>A0AAU9WMF5</accession>
<reference evidence="5 6" key="1">
    <citation type="submission" date="2022-05" db="EMBL/GenBank/DDBJ databases">
        <authorList>
            <consortium name="Genoscope - CEA"/>
            <person name="William W."/>
        </authorList>
    </citation>
    <scope>NUCLEOTIDE SEQUENCE [LARGE SCALE GENOMIC DNA]</scope>
</reference>
<evidence type="ECO:0008006" key="7">
    <source>
        <dbReference type="Google" id="ProtNLM"/>
    </source>
</evidence>
<dbReference type="Proteomes" id="UP001159428">
    <property type="component" value="Unassembled WGS sequence"/>
</dbReference>
<dbReference type="Gene3D" id="2.10.25.10">
    <property type="entry name" value="Laminin"/>
    <property type="match status" value="1"/>
</dbReference>
<evidence type="ECO:0000256" key="1">
    <source>
        <dbReference type="PROSITE-ProRule" id="PRU00076"/>
    </source>
</evidence>
<keyword evidence="6" id="KW-1185">Reference proteome</keyword>
<sequence>MARLHLTFYINVFFLVSHVLHYITCQQCETDHYSIYQRMLQGYTFKALKMQSGSLECRQACLADIRCQSYNVVFKGICELNNRTKEARPENFVKDLGRYYKQRDFKRAPLGSIRELPAISCKEIKASEGGQAVSGYYWLDLIRSGDSVLTYCDMVKEVADQCFKHLCQNNATCIEGHVNYTCACDSSGWSGTYCEKGRI</sequence>
<dbReference type="InterPro" id="IPR003609">
    <property type="entry name" value="Pan_app"/>
</dbReference>
<dbReference type="PROSITE" id="PS50948">
    <property type="entry name" value="PAN"/>
    <property type="match status" value="1"/>
</dbReference>
<dbReference type="EMBL" id="CALNXJ010000017">
    <property type="protein sequence ID" value="CAH3119221.1"/>
    <property type="molecule type" value="Genomic_DNA"/>
</dbReference>
<organism evidence="5 6">
    <name type="scientific">Pocillopora meandrina</name>
    <dbReference type="NCBI Taxonomy" id="46732"/>
    <lineage>
        <taxon>Eukaryota</taxon>
        <taxon>Metazoa</taxon>
        <taxon>Cnidaria</taxon>
        <taxon>Anthozoa</taxon>
        <taxon>Hexacorallia</taxon>
        <taxon>Scleractinia</taxon>
        <taxon>Astrocoeniina</taxon>
        <taxon>Pocilloporidae</taxon>
        <taxon>Pocillopora</taxon>
    </lineage>
</organism>
<evidence type="ECO:0000313" key="6">
    <source>
        <dbReference type="Proteomes" id="UP001159428"/>
    </source>
</evidence>
<feature type="chain" id="PRO_5043942190" description="EGF-like domain-containing protein" evidence="2">
    <location>
        <begin position="26"/>
        <end position="199"/>
    </location>
</feature>
<dbReference type="CDD" id="cd00054">
    <property type="entry name" value="EGF_CA"/>
    <property type="match status" value="1"/>
</dbReference>
<proteinExistence type="predicted"/>
<name>A0AAU9WMF5_9CNID</name>